<feature type="transmembrane region" description="Helical" evidence="1">
    <location>
        <begin position="199"/>
        <end position="228"/>
    </location>
</feature>
<protein>
    <recommendedName>
        <fullName evidence="4">O-antigen ligase-like membrane protein</fullName>
    </recommendedName>
</protein>
<sequence length="400" mass="45214">MINSYFAKFESFVFVSGVIVFLFLTETTAESIGIDSVLLPKTFLVALFCFIAFLRKGSMYFSANKSEFYIVFVGFFCLAMRVYADGYSGFKLAFFFIIFPPLISAAIRFQYERRAVTLRNLLILFYLIECFLAIYERAVQDLLFPYFTPEDIVGYIDIQTWQFRSNSLLGHPLNNALIVSTFIGFILASHNLSISSKLVLSIIGFLSILSFNARGAAIMGAFNISLFIFNQVRKRKGNPLILISFLGFSVVLILTLFFSIIHFDIGGRLFNSQLIDASALARIDSLFALKYLSPFELFFGDPSTYSYLTYRIGAAGVENSLIVIILRFGVVIVLPLVICWFGWIVSLISNNTSIGKLHIITSFFGVGMMNNSLSSFEPWVMFVLCTYAFVYSKRVKGKFE</sequence>
<reference evidence="2 3" key="1">
    <citation type="submission" date="2019-03" db="EMBL/GenBank/DDBJ databases">
        <title>Genomic Encyclopedia of Archaeal and Bacterial Type Strains, Phase II (KMG-II): from individual species to whole genera.</title>
        <authorList>
            <person name="Goeker M."/>
        </authorList>
    </citation>
    <scope>NUCLEOTIDE SEQUENCE [LARGE SCALE GENOMIC DNA]</scope>
    <source>
        <strain evidence="2 3">DSM 15388</strain>
    </source>
</reference>
<feature type="transmembrane region" description="Helical" evidence="1">
    <location>
        <begin position="90"/>
        <end position="109"/>
    </location>
</feature>
<keyword evidence="1" id="KW-0812">Transmembrane</keyword>
<evidence type="ECO:0000313" key="3">
    <source>
        <dbReference type="Proteomes" id="UP000295793"/>
    </source>
</evidence>
<dbReference type="RefSeq" id="WP_132703443.1">
    <property type="nucleotide sequence ID" value="NZ_SLZR01000020.1"/>
</dbReference>
<name>A0A4R3HY06_9GAMM</name>
<feature type="transmembrane region" description="Helical" evidence="1">
    <location>
        <begin position="240"/>
        <end position="263"/>
    </location>
</feature>
<evidence type="ECO:0000313" key="2">
    <source>
        <dbReference type="EMBL" id="TCS37171.1"/>
    </source>
</evidence>
<keyword evidence="3" id="KW-1185">Reference proteome</keyword>
<evidence type="ECO:0008006" key="4">
    <source>
        <dbReference type="Google" id="ProtNLM"/>
    </source>
</evidence>
<keyword evidence="1" id="KW-0472">Membrane</keyword>
<dbReference type="OrthoDB" id="7987387at2"/>
<dbReference type="EMBL" id="SLZR01000020">
    <property type="protein sequence ID" value="TCS37171.1"/>
    <property type="molecule type" value="Genomic_DNA"/>
</dbReference>
<proteinExistence type="predicted"/>
<feature type="transmembrane region" description="Helical" evidence="1">
    <location>
        <begin position="173"/>
        <end position="192"/>
    </location>
</feature>
<comment type="caution">
    <text evidence="2">The sequence shown here is derived from an EMBL/GenBank/DDBJ whole genome shotgun (WGS) entry which is preliminary data.</text>
</comment>
<evidence type="ECO:0000256" key="1">
    <source>
        <dbReference type="SAM" id="Phobius"/>
    </source>
</evidence>
<organism evidence="2 3">
    <name type="scientific">Reinekea marinisedimentorum</name>
    <dbReference type="NCBI Taxonomy" id="230495"/>
    <lineage>
        <taxon>Bacteria</taxon>
        <taxon>Pseudomonadati</taxon>
        <taxon>Pseudomonadota</taxon>
        <taxon>Gammaproteobacteria</taxon>
        <taxon>Oceanospirillales</taxon>
        <taxon>Saccharospirillaceae</taxon>
        <taxon>Reinekea</taxon>
    </lineage>
</organism>
<feature type="transmembrane region" description="Helical" evidence="1">
    <location>
        <begin position="66"/>
        <end position="84"/>
    </location>
</feature>
<accession>A0A4R3HY06</accession>
<feature type="transmembrane region" description="Helical" evidence="1">
    <location>
        <begin position="321"/>
        <end position="343"/>
    </location>
</feature>
<keyword evidence="1" id="KW-1133">Transmembrane helix</keyword>
<feature type="transmembrane region" description="Helical" evidence="1">
    <location>
        <begin position="376"/>
        <end position="392"/>
    </location>
</feature>
<dbReference type="Proteomes" id="UP000295793">
    <property type="component" value="Unassembled WGS sequence"/>
</dbReference>
<feature type="transmembrane region" description="Helical" evidence="1">
    <location>
        <begin position="7"/>
        <end position="25"/>
    </location>
</feature>
<gene>
    <name evidence="2" type="ORF">BCF53_12030</name>
</gene>
<feature type="transmembrane region" description="Helical" evidence="1">
    <location>
        <begin position="116"/>
        <end position="135"/>
    </location>
</feature>
<dbReference type="AlphaFoldDB" id="A0A4R3HY06"/>
<feature type="transmembrane region" description="Helical" evidence="1">
    <location>
        <begin position="37"/>
        <end position="54"/>
    </location>
</feature>